<organism evidence="1 2">
    <name type="scientific">Shimia sagamensis</name>
    <dbReference type="NCBI Taxonomy" id="1566352"/>
    <lineage>
        <taxon>Bacteria</taxon>
        <taxon>Pseudomonadati</taxon>
        <taxon>Pseudomonadota</taxon>
        <taxon>Alphaproteobacteria</taxon>
        <taxon>Rhodobacterales</taxon>
        <taxon>Roseobacteraceae</taxon>
    </lineage>
</organism>
<protein>
    <submittedName>
        <fullName evidence="1">Uncharacterized protein</fullName>
    </submittedName>
</protein>
<gene>
    <name evidence="1" type="ORF">SAMN06265373_102611</name>
</gene>
<sequence>MLPGFAMPHSAIASPDRFRLGPAPMLFDAIPELARSAPIGIATPATRIALRIAEL</sequence>
<keyword evidence="2" id="KW-1185">Reference proteome</keyword>
<proteinExistence type="predicted"/>
<dbReference type="EMBL" id="FXTY01000002">
    <property type="protein sequence ID" value="SMP13977.1"/>
    <property type="molecule type" value="Genomic_DNA"/>
</dbReference>
<evidence type="ECO:0000313" key="1">
    <source>
        <dbReference type="EMBL" id="SMP13977.1"/>
    </source>
</evidence>
<comment type="caution">
    <text evidence="1">The sequence shown here is derived from an EMBL/GenBank/DDBJ whole genome shotgun (WGS) entry which is preliminary data.</text>
</comment>
<accession>A0ABY1NNC5</accession>
<evidence type="ECO:0000313" key="2">
    <source>
        <dbReference type="Proteomes" id="UP001157961"/>
    </source>
</evidence>
<dbReference type="Proteomes" id="UP001157961">
    <property type="component" value="Unassembled WGS sequence"/>
</dbReference>
<reference evidence="1 2" key="1">
    <citation type="submission" date="2017-05" db="EMBL/GenBank/DDBJ databases">
        <authorList>
            <person name="Varghese N."/>
            <person name="Submissions S."/>
        </authorList>
    </citation>
    <scope>NUCLEOTIDE SEQUENCE [LARGE SCALE GENOMIC DNA]</scope>
    <source>
        <strain evidence="1 2">DSM 29734</strain>
    </source>
</reference>
<name>A0ABY1NNC5_9RHOB</name>